<evidence type="ECO:0000313" key="2">
    <source>
        <dbReference type="Proteomes" id="UP000005326"/>
    </source>
</evidence>
<organism evidence="1 2">
    <name type="scientific">[Eubacterium] siraeum DSM 15702</name>
    <dbReference type="NCBI Taxonomy" id="428128"/>
    <lineage>
        <taxon>Bacteria</taxon>
        <taxon>Bacillati</taxon>
        <taxon>Bacillota</taxon>
        <taxon>Clostridia</taxon>
        <taxon>Eubacteriales</taxon>
        <taxon>Oscillospiraceae</taxon>
        <taxon>Oscillospiraceae incertae sedis</taxon>
    </lineage>
</organism>
<name>B0MP67_9FIRM</name>
<proteinExistence type="predicted"/>
<reference evidence="1" key="1">
    <citation type="submission" date="2007-10" db="EMBL/GenBank/DDBJ databases">
        <authorList>
            <person name="Fulton L."/>
            <person name="Clifton S."/>
            <person name="Fulton B."/>
            <person name="Xu J."/>
            <person name="Minx P."/>
            <person name="Pepin K.H."/>
            <person name="Johnson M."/>
            <person name="Thiruvilangam P."/>
            <person name="Bhonagiri V."/>
            <person name="Nash W.E."/>
            <person name="Mardis E.R."/>
            <person name="Wilson R.K."/>
        </authorList>
    </citation>
    <scope>NUCLEOTIDE SEQUENCE [LARGE SCALE GENOMIC DNA]</scope>
    <source>
        <strain evidence="1">DSM 15702</strain>
    </source>
</reference>
<dbReference type="AlphaFoldDB" id="B0MP67"/>
<dbReference type="Proteomes" id="UP000005326">
    <property type="component" value="Unassembled WGS sequence"/>
</dbReference>
<accession>B0MP67</accession>
<sequence length="43" mass="4868">MERHIAARRYANDSHSRKYIKGGIWSGTLPPAVTQTISLIQSR</sequence>
<evidence type="ECO:0000313" key="1">
    <source>
        <dbReference type="EMBL" id="EDS00457.1"/>
    </source>
</evidence>
<protein>
    <submittedName>
        <fullName evidence="1">Uncharacterized protein</fullName>
    </submittedName>
</protein>
<comment type="caution">
    <text evidence="1">The sequence shown here is derived from an EMBL/GenBank/DDBJ whole genome shotgun (WGS) entry which is preliminary data.</text>
</comment>
<reference evidence="1" key="2">
    <citation type="submission" date="2014-06" db="EMBL/GenBank/DDBJ databases">
        <title>Draft genome sequence of Eubacterium siraeum (DSM 15702).</title>
        <authorList>
            <person name="Sudarsanam P."/>
            <person name="Ley R."/>
            <person name="Guruge J."/>
            <person name="Turnbaugh P.J."/>
            <person name="Mahowald M."/>
            <person name="Liep D."/>
            <person name="Gordon J."/>
        </authorList>
    </citation>
    <scope>NUCLEOTIDE SEQUENCE</scope>
    <source>
        <strain evidence="1">DSM 15702</strain>
    </source>
</reference>
<keyword evidence="2" id="KW-1185">Reference proteome</keyword>
<dbReference type="EMBL" id="ABCA03000048">
    <property type="protein sequence ID" value="EDS00457.1"/>
    <property type="molecule type" value="Genomic_DNA"/>
</dbReference>
<gene>
    <name evidence="1" type="ORF">EUBSIR_01625</name>
</gene>